<evidence type="ECO:0000256" key="2">
    <source>
        <dbReference type="ARBA" id="ARBA00022803"/>
    </source>
</evidence>
<keyword evidence="9" id="KW-1185">Reference proteome</keyword>
<dbReference type="GO" id="GO:0005737">
    <property type="term" value="C:cytoplasm"/>
    <property type="evidence" value="ECO:0000318"/>
    <property type="project" value="GO_Central"/>
</dbReference>
<feature type="region of interest" description="Disordered" evidence="5">
    <location>
        <begin position="943"/>
        <end position="997"/>
    </location>
</feature>
<accession>A9UXF2</accession>
<dbReference type="EMBL" id="CH991549">
    <property type="protein sequence ID" value="EDQ89995.1"/>
    <property type="molecule type" value="Genomic_DNA"/>
</dbReference>
<dbReference type="InterPro" id="IPR052630">
    <property type="entry name" value="TTC17"/>
</dbReference>
<dbReference type="eggNOG" id="KOG4659">
    <property type="taxonomic scope" value="Eukaryota"/>
</dbReference>
<dbReference type="eggNOG" id="KOG4507">
    <property type="taxonomic scope" value="Eukaryota"/>
</dbReference>
<evidence type="ECO:0000256" key="6">
    <source>
        <dbReference type="SAM" id="SignalP"/>
    </source>
</evidence>
<dbReference type="OMA" id="HETIWAL"/>
<feature type="domain" description="EGF-like" evidence="7">
    <location>
        <begin position="441"/>
        <end position="454"/>
    </location>
</feature>
<evidence type="ECO:0000313" key="9">
    <source>
        <dbReference type="Proteomes" id="UP000001357"/>
    </source>
</evidence>
<dbReference type="InterPro" id="IPR013105">
    <property type="entry name" value="TPR_2"/>
</dbReference>
<dbReference type="RefSeq" id="XP_001745417.1">
    <property type="nucleotide sequence ID" value="XM_001745365.1"/>
</dbReference>
<dbReference type="InterPro" id="IPR000742">
    <property type="entry name" value="EGF"/>
</dbReference>
<dbReference type="InParanoid" id="A9UXF2"/>
<feature type="signal peptide" evidence="6">
    <location>
        <begin position="1"/>
        <end position="24"/>
    </location>
</feature>
<feature type="coiled-coil region" evidence="4">
    <location>
        <begin position="856"/>
        <end position="886"/>
    </location>
</feature>
<dbReference type="PANTHER" id="PTHR16091">
    <property type="entry name" value="TTC17 PROTEIN"/>
    <property type="match status" value="1"/>
</dbReference>
<keyword evidence="1" id="KW-0677">Repeat</keyword>
<dbReference type="PROSITE" id="PS50005">
    <property type="entry name" value="TPR"/>
    <property type="match status" value="1"/>
</dbReference>
<dbReference type="SUPFAM" id="SSF48452">
    <property type="entry name" value="TPR-like"/>
    <property type="match status" value="1"/>
</dbReference>
<keyword evidence="4" id="KW-0175">Coiled coil</keyword>
<dbReference type="PANTHER" id="PTHR16091:SF1">
    <property type="entry name" value="TETRATRICOPEPTIDE REPEAT PROTEIN 17"/>
    <property type="match status" value="1"/>
</dbReference>
<name>A9UXF2_MONBE</name>
<dbReference type="InterPro" id="IPR011990">
    <property type="entry name" value="TPR-like_helical_dom_sf"/>
</dbReference>
<evidence type="ECO:0000313" key="8">
    <source>
        <dbReference type="EMBL" id="EDQ89995.1"/>
    </source>
</evidence>
<proteinExistence type="predicted"/>
<reference evidence="8 9" key="1">
    <citation type="journal article" date="2008" name="Nature">
        <title>The genome of the choanoflagellate Monosiga brevicollis and the origin of metazoans.</title>
        <authorList>
            <consortium name="JGI Sequencing"/>
            <person name="King N."/>
            <person name="Westbrook M.J."/>
            <person name="Young S.L."/>
            <person name="Kuo A."/>
            <person name="Abedin M."/>
            <person name="Chapman J."/>
            <person name="Fairclough S."/>
            <person name="Hellsten U."/>
            <person name="Isogai Y."/>
            <person name="Letunic I."/>
            <person name="Marr M."/>
            <person name="Pincus D."/>
            <person name="Putnam N."/>
            <person name="Rokas A."/>
            <person name="Wright K.J."/>
            <person name="Zuzow R."/>
            <person name="Dirks W."/>
            <person name="Good M."/>
            <person name="Goodstein D."/>
            <person name="Lemons D."/>
            <person name="Li W."/>
            <person name="Lyons J.B."/>
            <person name="Morris A."/>
            <person name="Nichols S."/>
            <person name="Richter D.J."/>
            <person name="Salamov A."/>
            <person name="Bork P."/>
            <person name="Lim W.A."/>
            <person name="Manning G."/>
            <person name="Miller W.T."/>
            <person name="McGinnis W."/>
            <person name="Shapiro H."/>
            <person name="Tjian R."/>
            <person name="Grigoriev I.V."/>
            <person name="Rokhsar D."/>
        </authorList>
    </citation>
    <scope>NUCLEOTIDE SEQUENCE [LARGE SCALE GENOMIC DNA]</scope>
    <source>
        <strain evidence="9">MX1 / ATCC 50154</strain>
    </source>
</reference>
<dbReference type="Pfam" id="PF07719">
    <property type="entry name" value="TPR_2"/>
    <property type="match status" value="1"/>
</dbReference>
<evidence type="ECO:0000256" key="4">
    <source>
        <dbReference type="SAM" id="Coils"/>
    </source>
</evidence>
<dbReference type="GO" id="GO:0015629">
    <property type="term" value="C:actin cytoskeleton"/>
    <property type="evidence" value="ECO:0000318"/>
    <property type="project" value="GO_Central"/>
</dbReference>
<feature type="chain" id="PRO_5002744496" description="EGF-like domain-containing protein" evidence="6">
    <location>
        <begin position="25"/>
        <end position="1390"/>
    </location>
</feature>
<evidence type="ECO:0000256" key="1">
    <source>
        <dbReference type="ARBA" id="ARBA00022737"/>
    </source>
</evidence>
<dbReference type="GeneID" id="5890544"/>
<protein>
    <recommendedName>
        <fullName evidence="7">EGF-like domain-containing protein</fullName>
    </recommendedName>
</protein>
<keyword evidence="2 3" id="KW-0802">TPR repeat</keyword>
<dbReference type="SMART" id="SM00028">
    <property type="entry name" value="TPR"/>
    <property type="match status" value="3"/>
</dbReference>
<keyword evidence="6" id="KW-0732">Signal</keyword>
<organism evidence="8 9">
    <name type="scientific">Monosiga brevicollis</name>
    <name type="common">Choanoflagellate</name>
    <dbReference type="NCBI Taxonomy" id="81824"/>
    <lineage>
        <taxon>Eukaryota</taxon>
        <taxon>Choanoflagellata</taxon>
        <taxon>Craspedida</taxon>
        <taxon>Salpingoecidae</taxon>
        <taxon>Monosiga</taxon>
    </lineage>
</organism>
<dbReference type="Proteomes" id="UP000001357">
    <property type="component" value="Unassembled WGS sequence"/>
</dbReference>
<dbReference type="Gene3D" id="1.25.40.10">
    <property type="entry name" value="Tetratricopeptide repeat domain"/>
    <property type="match status" value="3"/>
</dbReference>
<feature type="repeat" description="TPR" evidence="3">
    <location>
        <begin position="794"/>
        <end position="827"/>
    </location>
</feature>
<evidence type="ECO:0000259" key="7">
    <source>
        <dbReference type="PROSITE" id="PS01186"/>
    </source>
</evidence>
<dbReference type="GO" id="GO:0030041">
    <property type="term" value="P:actin filament polymerization"/>
    <property type="evidence" value="ECO:0000318"/>
    <property type="project" value="GO_Central"/>
</dbReference>
<dbReference type="SMART" id="SM00181">
    <property type="entry name" value="EGF"/>
    <property type="match status" value="4"/>
</dbReference>
<gene>
    <name evidence="8" type="ORF">MONBRDRAFT_24983</name>
</gene>
<dbReference type="PROSITE" id="PS01186">
    <property type="entry name" value="EGF_2"/>
    <property type="match status" value="2"/>
</dbReference>
<dbReference type="KEGG" id="mbr:MONBRDRAFT_24983"/>
<sequence>MWPFSAVAGATVVLALVVLLQVHAANHWSITDHNTITRREDFLYRPPQTHSPHLVSFLRHEERMDYYRSATAAIDHLLLKNATRPSKTTAMPDLLSKLRDYREQLTLAEVSLNISLALFPAHRGLRSRLYFDQNAIPASPSLEPHFGNAANLKLPPEPSLLPAAWHDVEVSTSPLPTVAAYGHFVAQAMNARTGWLLNMLASIYWRMQGNAKEGIQCLQASLHQTPKQYRGIVLGNLAALLFRAEQLEEAGLVIDAALDVCQSVPLLHLQQALVSVHTNDLLTAMASIRQAVRLAPPLPYMQQLAQAIAKTIKLQAVIARRDYEISIRRITMVLPPDLTWDDFDYEAIDNLCEDAVCRGNASCNPIDGKCHCHSGFKVQDGRCVTDAACTNITCPRNNVCREGRCFCDLGYRPQGRRCVIDKCAGVPCVDNAGCHPATGICECQAPFVAQGAQCVQADCLGVTCREHAFCQRGLCYCRIGYHPDGDRCLPGYTPDIQTNLCRRIVYMPEPDGRISEALSETESSDLIPEKSFEEELKEEVEAASGADEMATFQSDADDLPKAASPPSTAAVGVRSSEFRNQESEHYFAGVLSSDSDDWVTALTCIDVNLQKPRWNEFASTFLPPTTPPGQALTDLIDMHGALPSSTTGLLRPSCIPLSRHISSMHTMDHIYGFQERRALEFYTLYTPELGLKEMIEYILGETMAAGTFGHRVAMAMQAHPSSDAVHNLAALYWRIVGNGTEALECVRLALHHAPLQRKDAAFVSAANVLHRTGLLENATQLAKFALLCNGTQRSIPHFTLANVYAAQGQYDEAELHYEKAIRYHSSFQLASDMLLRIRCLRKFVTNEVQAADVPLHTKLEQQRMELERHAVEAQELRNKLNTLKELIYDHSGHREAQVLFEQLSEAEARLQAVFDRSQREYDSLLASTNAGVSTGIDYRLKDSRSQYHPEMRPQMNSVSDDTGRELGSAEDVAPANSDDGAAVASDNDSEDLGDIGSIYSPTDKLNEYLDENGQRVIVVEYPKSPSIPSLMIAVDKMYAKRRDEVTLLKPSVNWPTQEQCNIFREGAPLLANFSIPVTGFSEAVIEEELVPYVPLNDEGWGTVLTSPVDGRSRKGRRNIVTGRTALPLLTVARRVNTTIPSPRYVSTIVDHARRGIDWNKLIDFSSPLAASKASPAEVGVIPRGEPRCTSPLAENPAESLSHLTGVVNAAELRMSPERCLEVVLQTLNETQLPWSERKILPLAEVGARLAWAMRHQHAQTWALMDMAAIYWRVRGNATEAMGCYRRMFSVAPPDHKDVALLGLGNVLHRSLYTIDALTTLQMAIQLAPRQPIHYFAIATVLAALEGRADDEAKFFYETAVVLVPQSRAFQMRLAFLKCREEGHIFQPLLD</sequence>
<dbReference type="InterPro" id="IPR019734">
    <property type="entry name" value="TPR_rpt"/>
</dbReference>
<evidence type="ECO:0000256" key="5">
    <source>
        <dbReference type="SAM" id="MobiDB-lite"/>
    </source>
</evidence>
<feature type="domain" description="EGF-like" evidence="7">
    <location>
        <begin position="370"/>
        <end position="383"/>
    </location>
</feature>
<evidence type="ECO:0000256" key="3">
    <source>
        <dbReference type="PROSITE-ProRule" id="PRU00339"/>
    </source>
</evidence>